<evidence type="ECO:0000313" key="3">
    <source>
        <dbReference type="Proteomes" id="UP000034020"/>
    </source>
</evidence>
<evidence type="ECO:0000313" key="2">
    <source>
        <dbReference type="EMBL" id="KKU16643.1"/>
    </source>
</evidence>
<accession>A0A0G1QFY0</accession>
<protein>
    <submittedName>
        <fullName evidence="2">Putative glycosyltransferase</fullName>
    </submittedName>
</protein>
<dbReference type="CDD" id="cd03801">
    <property type="entry name" value="GT4_PimA-like"/>
    <property type="match status" value="1"/>
</dbReference>
<gene>
    <name evidence="2" type="ORF">UX24_C0005G0007</name>
</gene>
<keyword evidence="2" id="KW-0808">Transferase</keyword>
<dbReference type="Gene3D" id="3.40.50.2000">
    <property type="entry name" value="Glycogen Phosphorylase B"/>
    <property type="match status" value="2"/>
</dbReference>
<dbReference type="GO" id="GO:0016757">
    <property type="term" value="F:glycosyltransferase activity"/>
    <property type="evidence" value="ECO:0007669"/>
    <property type="project" value="InterPro"/>
</dbReference>
<feature type="domain" description="Glycosyl transferase family 1" evidence="1">
    <location>
        <begin position="168"/>
        <end position="320"/>
    </location>
</feature>
<sequence length="344" mass="39189">MKILMFSSDPENPRLKRYAEVLGRLEIIDLSRELGRFARFWKGYKKAKAILSREKFDLITAQEIEHSFIAWLLSNKFNTPWQMQIHTDIFSPYFVRHSVSNMVRVFLAEFLIPRASCIRVVSERIKNSITRRLSHQVVAKPPLVVLPIYAEIKKEGGINLREKYPGYDLYILMVARLSREKNIKLALKTMSEVIREIKTVLVIVGDGPERKDIELEIRNLKLGNSVKLEGWQENLSGYYASADILLITSNYEGYGLSAVEALSSGLPVIMTDVGVAGEIIKNGINGLIAPVGSSYILSGEILKFLKDSNLRLKLKEGAENTKLPYNSFEDYRDKLVDSWLTCKK</sequence>
<dbReference type="Proteomes" id="UP000034020">
    <property type="component" value="Unassembled WGS sequence"/>
</dbReference>
<dbReference type="InterPro" id="IPR001296">
    <property type="entry name" value="Glyco_trans_1"/>
</dbReference>
<evidence type="ECO:0000259" key="1">
    <source>
        <dbReference type="Pfam" id="PF00534"/>
    </source>
</evidence>
<name>A0A0G1QFY0_9BACT</name>
<reference evidence="2 3" key="1">
    <citation type="journal article" date="2015" name="Nature">
        <title>rRNA introns, odd ribosomes, and small enigmatic genomes across a large radiation of phyla.</title>
        <authorList>
            <person name="Brown C.T."/>
            <person name="Hug L.A."/>
            <person name="Thomas B.C."/>
            <person name="Sharon I."/>
            <person name="Castelle C.J."/>
            <person name="Singh A."/>
            <person name="Wilkins M.J."/>
            <person name="Williams K.H."/>
            <person name="Banfield J.F."/>
        </authorList>
    </citation>
    <scope>NUCLEOTIDE SEQUENCE [LARGE SCALE GENOMIC DNA]</scope>
</reference>
<comment type="caution">
    <text evidence="2">The sequence shown here is derived from an EMBL/GenBank/DDBJ whole genome shotgun (WGS) entry which is preliminary data.</text>
</comment>
<dbReference type="PANTHER" id="PTHR45947:SF3">
    <property type="entry name" value="SULFOQUINOVOSYL TRANSFERASE SQD2"/>
    <property type="match status" value="1"/>
</dbReference>
<dbReference type="Pfam" id="PF00534">
    <property type="entry name" value="Glycos_transf_1"/>
    <property type="match status" value="1"/>
</dbReference>
<dbReference type="InterPro" id="IPR050194">
    <property type="entry name" value="Glycosyltransferase_grp1"/>
</dbReference>
<dbReference type="EMBL" id="LCLL01000005">
    <property type="protein sequence ID" value="KKU16643.1"/>
    <property type="molecule type" value="Genomic_DNA"/>
</dbReference>
<proteinExistence type="predicted"/>
<dbReference type="SUPFAM" id="SSF53756">
    <property type="entry name" value="UDP-Glycosyltransferase/glycogen phosphorylase"/>
    <property type="match status" value="1"/>
</dbReference>
<dbReference type="AlphaFoldDB" id="A0A0G1QFY0"/>
<dbReference type="PANTHER" id="PTHR45947">
    <property type="entry name" value="SULFOQUINOVOSYL TRANSFERASE SQD2"/>
    <property type="match status" value="1"/>
</dbReference>
<organism evidence="2 3">
    <name type="scientific">Candidatus Giovannonibacteria bacterium GW2011_GWB1_45_9b</name>
    <dbReference type="NCBI Taxonomy" id="1618653"/>
    <lineage>
        <taxon>Bacteria</taxon>
        <taxon>Candidatus Giovannoniibacteriota</taxon>
    </lineage>
</organism>